<dbReference type="Proteomes" id="UP000053732">
    <property type="component" value="Unassembled WGS sequence"/>
</dbReference>
<sequence>MISEYLSPVDLACLALGNRHLLHSFAATAFKNFSNCRTGNPTDDARIELLSRLSYDLPQYYLCFICLRLHLWKKAGLPSYYHPMVNHRTDALDYTNWYLIRHLPLAHHPSYTFYKFHFVHLQLAMRRFYYGPEFGIPVESLLYTEIKANRFRSNGPPLLQPPTNKASEGDTQKDIMMTLFSAEARICSTPPALCMRTQDIAVVTRQNIPRMWPCRENGPMKVCKHIHTFNPGFSDILASQIRRYCSTTSPKVLADQGSCDKCNTSWQLEIRTLDETHASLTLTLWMDLGPGLSIEDPQWKYRLDNVPKSFSAKHEIVDSRLRFERDSVQARSLNALSEDEMYYRNVSLLDGKTYQTVMTPVHGGIYILHGQAEAKTGPSRCIIL</sequence>
<evidence type="ECO:0000313" key="1">
    <source>
        <dbReference type="EMBL" id="CRL31250.1"/>
    </source>
</evidence>
<dbReference type="STRING" id="1429867.A0A0G4PY14"/>
<organism evidence="1 2">
    <name type="scientific">Penicillium camemberti (strain FM 013)</name>
    <dbReference type="NCBI Taxonomy" id="1429867"/>
    <lineage>
        <taxon>Eukaryota</taxon>
        <taxon>Fungi</taxon>
        <taxon>Dikarya</taxon>
        <taxon>Ascomycota</taxon>
        <taxon>Pezizomycotina</taxon>
        <taxon>Eurotiomycetes</taxon>
        <taxon>Eurotiomycetidae</taxon>
        <taxon>Eurotiales</taxon>
        <taxon>Aspergillaceae</taxon>
        <taxon>Penicillium</taxon>
    </lineage>
</organism>
<reference evidence="1 2" key="1">
    <citation type="journal article" date="2014" name="Nat. Commun.">
        <title>Multiple recent horizontal transfers of a large genomic region in cheese making fungi.</title>
        <authorList>
            <person name="Cheeseman K."/>
            <person name="Ropars J."/>
            <person name="Renault P."/>
            <person name="Dupont J."/>
            <person name="Gouzy J."/>
            <person name="Branca A."/>
            <person name="Abraham A.L."/>
            <person name="Ceppi M."/>
            <person name="Conseiller E."/>
            <person name="Debuchy R."/>
            <person name="Malagnac F."/>
            <person name="Goarin A."/>
            <person name="Silar P."/>
            <person name="Lacoste S."/>
            <person name="Sallet E."/>
            <person name="Bensimon A."/>
            <person name="Giraud T."/>
            <person name="Brygoo Y."/>
        </authorList>
    </citation>
    <scope>NUCLEOTIDE SEQUENCE [LARGE SCALE GENOMIC DNA]</scope>
    <source>
        <strain evidence="2">FM 013</strain>
    </source>
</reference>
<dbReference type="AlphaFoldDB" id="A0A0G4PY14"/>
<proteinExistence type="predicted"/>
<evidence type="ECO:0000313" key="2">
    <source>
        <dbReference type="Proteomes" id="UP000053732"/>
    </source>
</evidence>
<name>A0A0G4PY14_PENC3</name>
<dbReference type="EMBL" id="HG793227">
    <property type="protein sequence ID" value="CRL31250.1"/>
    <property type="molecule type" value="Genomic_DNA"/>
</dbReference>
<accession>A0A0G4PY14</accession>
<keyword evidence="2" id="KW-1185">Reference proteome</keyword>
<gene>
    <name evidence="1" type="ORF">PCAMFM013_S096g000002</name>
</gene>
<protein>
    <submittedName>
        <fullName evidence="1">Str. FM013</fullName>
    </submittedName>
</protein>